<feature type="region of interest" description="Disordered" evidence="1">
    <location>
        <begin position="219"/>
        <end position="264"/>
    </location>
</feature>
<organism evidence="2 3">
    <name type="scientific">Alectoria fallacina</name>
    <dbReference type="NCBI Taxonomy" id="1903189"/>
    <lineage>
        <taxon>Eukaryota</taxon>
        <taxon>Fungi</taxon>
        <taxon>Dikarya</taxon>
        <taxon>Ascomycota</taxon>
        <taxon>Pezizomycotina</taxon>
        <taxon>Lecanoromycetes</taxon>
        <taxon>OSLEUM clade</taxon>
        <taxon>Lecanoromycetidae</taxon>
        <taxon>Lecanorales</taxon>
        <taxon>Lecanorineae</taxon>
        <taxon>Parmeliaceae</taxon>
        <taxon>Alectoria</taxon>
    </lineage>
</organism>
<gene>
    <name evidence="2" type="ORF">ALECFALPRED_000245</name>
</gene>
<dbReference type="AlphaFoldDB" id="A0A8H3IE64"/>
<protein>
    <submittedName>
        <fullName evidence="2">Uncharacterized protein</fullName>
    </submittedName>
</protein>
<evidence type="ECO:0000256" key="1">
    <source>
        <dbReference type="SAM" id="MobiDB-lite"/>
    </source>
</evidence>
<dbReference type="EMBL" id="CAJPDR010000100">
    <property type="protein sequence ID" value="CAF9917500.1"/>
    <property type="molecule type" value="Genomic_DNA"/>
</dbReference>
<dbReference type="PANTHER" id="PTHR37542">
    <property type="entry name" value="HELO DOMAIN-CONTAINING PROTEIN-RELATED"/>
    <property type="match status" value="1"/>
</dbReference>
<keyword evidence="3" id="KW-1185">Reference proteome</keyword>
<dbReference type="Proteomes" id="UP000664203">
    <property type="component" value="Unassembled WGS sequence"/>
</dbReference>
<dbReference type="PANTHER" id="PTHR37542:SF1">
    <property type="entry name" value="PRION-INHIBITION AND PROPAGATION HELO DOMAIN-CONTAINING PROTEIN"/>
    <property type="match status" value="1"/>
</dbReference>
<comment type="caution">
    <text evidence="2">The sequence shown here is derived from an EMBL/GenBank/DDBJ whole genome shotgun (WGS) entry which is preliminary data.</text>
</comment>
<reference evidence="2" key="1">
    <citation type="submission" date="2021-03" db="EMBL/GenBank/DDBJ databases">
        <authorList>
            <person name="Tagirdzhanova G."/>
        </authorList>
    </citation>
    <scope>NUCLEOTIDE SEQUENCE</scope>
</reference>
<sequence length="264" mass="29774">MQTHLEKNIVDKIKNLKVLKGAQHIFETNIVNKSVGALALIKCMTYLLDKCEDQKRLDLYIDLENVVQRDQIADCTLGEIKKQEGEQSHPVLIEWMRYETPLVNEEEGKQRLARLDGIADFLNSTELSAELRTLHCSSYFHEPANMRFGLVFDFPNLSPANRGPGELEVCTLRHVLETTRHRKSVPHHGDRFRLAAKLARSIAAFHKANSVPGFNISQNAWRGVPPHHPDRQPVTQLTRQKQVAPGQGTRGKVPTRAGLAPSQA</sequence>
<accession>A0A8H3IE64</accession>
<name>A0A8H3IE64_9LECA</name>
<evidence type="ECO:0000313" key="3">
    <source>
        <dbReference type="Proteomes" id="UP000664203"/>
    </source>
</evidence>
<proteinExistence type="predicted"/>
<evidence type="ECO:0000313" key="2">
    <source>
        <dbReference type="EMBL" id="CAF9917500.1"/>
    </source>
</evidence>